<protein>
    <submittedName>
        <fullName evidence="3">Immunogenic protein MPT70</fullName>
    </submittedName>
</protein>
<proteinExistence type="predicted"/>
<dbReference type="AlphaFoldDB" id="A0A518G3R8"/>
<name>A0A518G3R8_9BACT</name>
<gene>
    <name evidence="3" type="ORF">Q31a_15390</name>
</gene>
<dbReference type="InterPro" id="IPR050904">
    <property type="entry name" value="Adhesion/Biosynth-related"/>
</dbReference>
<dbReference type="PROSITE" id="PS50213">
    <property type="entry name" value="FAS1"/>
    <property type="match status" value="2"/>
</dbReference>
<dbReference type="PANTHER" id="PTHR10900:SF77">
    <property type="entry name" value="FI19380P1"/>
    <property type="match status" value="1"/>
</dbReference>
<dbReference type="EMBL" id="CP036298">
    <property type="protein sequence ID" value="QDV23241.1"/>
    <property type="molecule type" value="Genomic_DNA"/>
</dbReference>
<dbReference type="InterPro" id="IPR000782">
    <property type="entry name" value="FAS1_domain"/>
</dbReference>
<dbReference type="FunFam" id="2.30.180.10:FF:000019">
    <property type="entry name" value="Cell surface lipoprotein"/>
    <property type="match status" value="1"/>
</dbReference>
<sequence precursor="true">MKRLMKNMLTALSTSAVLLSSSISGAAEKDIVDTAVAAGSFKTLAAALQAADLVDALKGDGPFTVFAPTDAAFAKLPAGTVETLLKPENKSQLAGVLTYHVVAGKVAAQQVVGLKGAKTLNGQRIDIAVTDGTVSVDKAKVVTTEIECSNGIIHVIDSVILPSSDNLVTTADKAGTFKTLLAAAEAAGLVEALSGETELTVFAPTDDAFAKLPAGTVESLLKPENKDKLAGILKYHVVAGRVYSEDALEAKVAKTLQGATVAITVTDGKARVNDANLIATDIDASNGVIHVIDAVILPPEPKKVSATKASQVIVDAIAQGSSTYNAGHHEACAQLYMTTTTNLLGDRSLPVHVVSKLQHAMTQAQHTSCSTSRAWTLRNGLDQAYSSIVSTR</sequence>
<feature type="domain" description="FAS1" evidence="2">
    <location>
        <begin position="164"/>
        <end position="296"/>
    </location>
</feature>
<dbReference type="PANTHER" id="PTHR10900">
    <property type="entry name" value="PERIOSTIN-RELATED"/>
    <property type="match status" value="1"/>
</dbReference>
<dbReference type="FunFam" id="2.30.180.10:FF:000032">
    <property type="entry name" value="Fasciclin domain-containing protein, putative"/>
    <property type="match status" value="1"/>
</dbReference>
<accession>A0A518G3R8</accession>
<dbReference type="Pfam" id="PF02469">
    <property type="entry name" value="Fasciclin"/>
    <property type="match status" value="2"/>
</dbReference>
<feature type="signal peptide" evidence="1">
    <location>
        <begin position="1"/>
        <end position="26"/>
    </location>
</feature>
<reference evidence="3 4" key="1">
    <citation type="submission" date="2019-02" db="EMBL/GenBank/DDBJ databases">
        <title>Deep-cultivation of Planctomycetes and their phenomic and genomic characterization uncovers novel biology.</title>
        <authorList>
            <person name="Wiegand S."/>
            <person name="Jogler M."/>
            <person name="Boedeker C."/>
            <person name="Pinto D."/>
            <person name="Vollmers J."/>
            <person name="Rivas-Marin E."/>
            <person name="Kohn T."/>
            <person name="Peeters S.H."/>
            <person name="Heuer A."/>
            <person name="Rast P."/>
            <person name="Oberbeckmann S."/>
            <person name="Bunk B."/>
            <person name="Jeske O."/>
            <person name="Meyerdierks A."/>
            <person name="Storesund J.E."/>
            <person name="Kallscheuer N."/>
            <person name="Luecker S."/>
            <person name="Lage O.M."/>
            <person name="Pohl T."/>
            <person name="Merkel B.J."/>
            <person name="Hornburger P."/>
            <person name="Mueller R.-W."/>
            <person name="Bruemmer F."/>
            <person name="Labrenz M."/>
            <person name="Spormann A.M."/>
            <person name="Op den Camp H."/>
            <person name="Overmann J."/>
            <person name="Amann R."/>
            <person name="Jetten M.S.M."/>
            <person name="Mascher T."/>
            <person name="Medema M.H."/>
            <person name="Devos D.P."/>
            <person name="Kaster A.-K."/>
            <person name="Ovreas L."/>
            <person name="Rohde M."/>
            <person name="Galperin M.Y."/>
            <person name="Jogler C."/>
        </authorList>
    </citation>
    <scope>NUCLEOTIDE SEQUENCE [LARGE SCALE GENOMIC DNA]</scope>
    <source>
        <strain evidence="3 4">Q31a</strain>
    </source>
</reference>
<feature type="domain" description="FAS1" evidence="2">
    <location>
        <begin position="28"/>
        <end position="160"/>
    </location>
</feature>
<dbReference type="Proteomes" id="UP000318017">
    <property type="component" value="Chromosome"/>
</dbReference>
<dbReference type="KEGG" id="ahel:Q31a_15390"/>
<evidence type="ECO:0000313" key="4">
    <source>
        <dbReference type="Proteomes" id="UP000318017"/>
    </source>
</evidence>
<dbReference type="InterPro" id="IPR036378">
    <property type="entry name" value="FAS1_dom_sf"/>
</dbReference>
<evidence type="ECO:0000256" key="1">
    <source>
        <dbReference type="SAM" id="SignalP"/>
    </source>
</evidence>
<feature type="chain" id="PRO_5021864377" evidence="1">
    <location>
        <begin position="27"/>
        <end position="392"/>
    </location>
</feature>
<dbReference type="Gene3D" id="2.30.180.10">
    <property type="entry name" value="FAS1 domain"/>
    <property type="match status" value="2"/>
</dbReference>
<evidence type="ECO:0000313" key="3">
    <source>
        <dbReference type="EMBL" id="QDV23241.1"/>
    </source>
</evidence>
<keyword evidence="1" id="KW-0732">Signal</keyword>
<evidence type="ECO:0000259" key="2">
    <source>
        <dbReference type="PROSITE" id="PS50213"/>
    </source>
</evidence>
<dbReference type="GO" id="GO:0005615">
    <property type="term" value="C:extracellular space"/>
    <property type="evidence" value="ECO:0007669"/>
    <property type="project" value="TreeGrafter"/>
</dbReference>
<dbReference type="SMART" id="SM00554">
    <property type="entry name" value="FAS1"/>
    <property type="match status" value="2"/>
</dbReference>
<keyword evidence="4" id="KW-1185">Reference proteome</keyword>
<organism evidence="3 4">
    <name type="scientific">Aureliella helgolandensis</name>
    <dbReference type="NCBI Taxonomy" id="2527968"/>
    <lineage>
        <taxon>Bacteria</taxon>
        <taxon>Pseudomonadati</taxon>
        <taxon>Planctomycetota</taxon>
        <taxon>Planctomycetia</taxon>
        <taxon>Pirellulales</taxon>
        <taxon>Pirellulaceae</taxon>
        <taxon>Aureliella</taxon>
    </lineage>
</organism>
<dbReference type="SUPFAM" id="SSF82153">
    <property type="entry name" value="FAS1 domain"/>
    <property type="match status" value="2"/>
</dbReference>